<sequence length="106" mass="12398">MENKSSRQLEIFVNYDTEVRKSFWVGKKLGWQMLFRNNETDDLIQSRKNDRSSHSQFKEAARRAGQQNSLGSFQVENHSLHSSRLQLLFRLRTLKPERSGAQEPGC</sequence>
<feature type="compositionally biased region" description="Polar residues" evidence="1">
    <location>
        <begin position="65"/>
        <end position="75"/>
    </location>
</feature>
<evidence type="ECO:0000313" key="3">
    <source>
        <dbReference type="Proteomes" id="UP001159641"/>
    </source>
</evidence>
<evidence type="ECO:0000313" key="2">
    <source>
        <dbReference type="EMBL" id="KAJ8797801.1"/>
    </source>
</evidence>
<feature type="compositionally biased region" description="Basic and acidic residues" evidence="1">
    <location>
        <begin position="45"/>
        <end position="62"/>
    </location>
</feature>
<protein>
    <submittedName>
        <fullName evidence="2">Uncharacterized protein</fullName>
    </submittedName>
</protein>
<organism evidence="2 3">
    <name type="scientific">Eschrichtius robustus</name>
    <name type="common">California gray whale</name>
    <name type="synonym">Eschrichtius gibbosus</name>
    <dbReference type="NCBI Taxonomy" id="9764"/>
    <lineage>
        <taxon>Eukaryota</taxon>
        <taxon>Metazoa</taxon>
        <taxon>Chordata</taxon>
        <taxon>Craniata</taxon>
        <taxon>Vertebrata</taxon>
        <taxon>Euteleostomi</taxon>
        <taxon>Mammalia</taxon>
        <taxon>Eutheria</taxon>
        <taxon>Laurasiatheria</taxon>
        <taxon>Artiodactyla</taxon>
        <taxon>Whippomorpha</taxon>
        <taxon>Cetacea</taxon>
        <taxon>Mysticeti</taxon>
        <taxon>Eschrichtiidae</taxon>
        <taxon>Eschrichtius</taxon>
    </lineage>
</organism>
<accession>A0AB34HYD2</accession>
<dbReference type="Proteomes" id="UP001159641">
    <property type="component" value="Unassembled WGS sequence"/>
</dbReference>
<dbReference type="AlphaFoldDB" id="A0AB34HYD2"/>
<proteinExistence type="predicted"/>
<feature type="region of interest" description="Disordered" evidence="1">
    <location>
        <begin position="45"/>
        <end position="75"/>
    </location>
</feature>
<dbReference type="EMBL" id="JAIQCJ010000154">
    <property type="protein sequence ID" value="KAJ8797801.1"/>
    <property type="molecule type" value="Genomic_DNA"/>
</dbReference>
<comment type="caution">
    <text evidence="2">The sequence shown here is derived from an EMBL/GenBank/DDBJ whole genome shotgun (WGS) entry which is preliminary data.</text>
</comment>
<evidence type="ECO:0000256" key="1">
    <source>
        <dbReference type="SAM" id="MobiDB-lite"/>
    </source>
</evidence>
<gene>
    <name evidence="2" type="ORF">J1605_017003</name>
</gene>
<name>A0AB34HYD2_ESCRO</name>
<keyword evidence="3" id="KW-1185">Reference proteome</keyword>
<reference evidence="2 3" key="1">
    <citation type="submission" date="2022-11" db="EMBL/GenBank/DDBJ databases">
        <title>Whole genome sequence of Eschrichtius robustus ER-17-0199.</title>
        <authorList>
            <person name="Bruniche-Olsen A."/>
            <person name="Black A.N."/>
            <person name="Fields C.J."/>
            <person name="Walden K."/>
            <person name="Dewoody J.A."/>
        </authorList>
    </citation>
    <scope>NUCLEOTIDE SEQUENCE [LARGE SCALE GENOMIC DNA]</scope>
    <source>
        <strain evidence="2">ER-17-0199</strain>
        <tissue evidence="2">Blubber</tissue>
    </source>
</reference>